<proteinExistence type="predicted"/>
<dbReference type="GO" id="GO:0005886">
    <property type="term" value="C:plasma membrane"/>
    <property type="evidence" value="ECO:0007669"/>
    <property type="project" value="UniProtKB-SubCell"/>
</dbReference>
<evidence type="ECO:0000256" key="9">
    <source>
        <dbReference type="ARBA" id="ARBA00023157"/>
    </source>
</evidence>
<feature type="region of interest" description="Disordered" evidence="11">
    <location>
        <begin position="998"/>
        <end position="1077"/>
    </location>
</feature>
<evidence type="ECO:0000256" key="5">
    <source>
        <dbReference type="ARBA" id="ARBA00022741"/>
    </source>
</evidence>
<feature type="compositionally biased region" description="Polar residues" evidence="11">
    <location>
        <begin position="1031"/>
        <end position="1046"/>
    </location>
</feature>
<evidence type="ECO:0000256" key="7">
    <source>
        <dbReference type="ARBA" id="ARBA00022989"/>
    </source>
</evidence>
<feature type="region of interest" description="Disordered" evidence="11">
    <location>
        <begin position="774"/>
        <end position="799"/>
    </location>
</feature>
<feature type="compositionally biased region" description="Polar residues" evidence="11">
    <location>
        <begin position="998"/>
        <end position="1008"/>
    </location>
</feature>
<reference evidence="14" key="1">
    <citation type="submission" date="2024-06" db="EMBL/GenBank/DDBJ databases">
        <authorList>
            <person name="Liu X."/>
            <person name="Lenzi L."/>
            <person name="Haldenby T S."/>
            <person name="Uol C."/>
        </authorList>
    </citation>
    <scope>NUCLEOTIDE SEQUENCE</scope>
</reference>
<dbReference type="Pfam" id="PF00754">
    <property type="entry name" value="F5_F8_type_C"/>
    <property type="match status" value="1"/>
</dbReference>
<evidence type="ECO:0000256" key="2">
    <source>
        <dbReference type="ARBA" id="ARBA00022475"/>
    </source>
</evidence>
<evidence type="ECO:0000256" key="6">
    <source>
        <dbReference type="ARBA" id="ARBA00022840"/>
    </source>
</evidence>
<feature type="compositionally biased region" description="Pro residues" evidence="11">
    <location>
        <begin position="778"/>
        <end position="795"/>
    </location>
</feature>
<organism evidence="14 15">
    <name type="scientific">Calicophoron daubneyi</name>
    <name type="common">Rumen fluke</name>
    <name type="synonym">Paramphistomum daubneyi</name>
    <dbReference type="NCBI Taxonomy" id="300641"/>
    <lineage>
        <taxon>Eukaryota</taxon>
        <taxon>Metazoa</taxon>
        <taxon>Spiralia</taxon>
        <taxon>Lophotrochozoa</taxon>
        <taxon>Platyhelminthes</taxon>
        <taxon>Trematoda</taxon>
        <taxon>Digenea</taxon>
        <taxon>Plagiorchiida</taxon>
        <taxon>Pronocephalata</taxon>
        <taxon>Paramphistomoidea</taxon>
        <taxon>Paramphistomidae</taxon>
        <taxon>Calicophoron</taxon>
    </lineage>
</organism>
<dbReference type="InterPro" id="IPR048525">
    <property type="entry name" value="DDR1-2_DS-like"/>
</dbReference>
<keyword evidence="8 12" id="KW-0472">Membrane</keyword>
<gene>
    <name evidence="14" type="ORF">CDAUBV1_LOCUS6542</name>
</gene>
<evidence type="ECO:0000313" key="14">
    <source>
        <dbReference type="EMBL" id="CAL5133281.1"/>
    </source>
</evidence>
<evidence type="ECO:0000256" key="1">
    <source>
        <dbReference type="ARBA" id="ARBA00004251"/>
    </source>
</evidence>
<feature type="domain" description="F5/8 type C" evidence="13">
    <location>
        <begin position="8"/>
        <end position="171"/>
    </location>
</feature>
<comment type="caution">
    <text evidence="14">The sequence shown here is derived from an EMBL/GenBank/DDBJ whole genome shotgun (WGS) entry which is preliminary data.</text>
</comment>
<dbReference type="Gene3D" id="2.60.120.1190">
    <property type="match status" value="1"/>
</dbReference>
<evidence type="ECO:0000313" key="15">
    <source>
        <dbReference type="Proteomes" id="UP001497525"/>
    </source>
</evidence>
<keyword evidence="7 12" id="KW-1133">Transmembrane helix</keyword>
<dbReference type="Gene3D" id="2.60.120.260">
    <property type="entry name" value="Galactose-binding domain-like"/>
    <property type="match status" value="1"/>
</dbReference>
<dbReference type="Pfam" id="PF21114">
    <property type="entry name" value="DDR1-2_DS-like"/>
    <property type="match status" value="1"/>
</dbReference>
<dbReference type="AlphaFoldDB" id="A0AAV2T8S6"/>
<dbReference type="GO" id="GO:0005524">
    <property type="term" value="F:ATP binding"/>
    <property type="evidence" value="ECO:0007669"/>
    <property type="project" value="UniProtKB-KW"/>
</dbReference>
<feature type="transmembrane region" description="Helical" evidence="12">
    <location>
        <begin position="547"/>
        <end position="572"/>
    </location>
</feature>
<evidence type="ECO:0000256" key="10">
    <source>
        <dbReference type="ARBA" id="ARBA00023180"/>
    </source>
</evidence>
<dbReference type="InterPro" id="IPR008979">
    <property type="entry name" value="Galactose-bd-like_sf"/>
</dbReference>
<evidence type="ECO:0000256" key="12">
    <source>
        <dbReference type="SAM" id="Phobius"/>
    </source>
</evidence>
<keyword evidence="4" id="KW-0732">Signal</keyword>
<dbReference type="Proteomes" id="UP001497525">
    <property type="component" value="Unassembled WGS sequence"/>
</dbReference>
<protein>
    <recommendedName>
        <fullName evidence="13">F5/8 type C domain-containing protein</fullName>
    </recommendedName>
</protein>
<evidence type="ECO:0000256" key="8">
    <source>
        <dbReference type="ARBA" id="ARBA00023136"/>
    </source>
</evidence>
<evidence type="ECO:0000259" key="13">
    <source>
        <dbReference type="PROSITE" id="PS50022"/>
    </source>
</evidence>
<dbReference type="EMBL" id="CAXLJL010000156">
    <property type="protein sequence ID" value="CAL5133281.1"/>
    <property type="molecule type" value="Genomic_DNA"/>
</dbReference>
<keyword evidence="5" id="KW-0547">Nucleotide-binding</keyword>
<accession>A0AAV2T8S6</accession>
<keyword evidence="6" id="KW-0067">ATP-binding</keyword>
<feature type="compositionally biased region" description="Basic and acidic residues" evidence="11">
    <location>
        <begin position="1048"/>
        <end position="1065"/>
    </location>
</feature>
<evidence type="ECO:0000256" key="11">
    <source>
        <dbReference type="SAM" id="MobiDB-lite"/>
    </source>
</evidence>
<keyword evidence="10" id="KW-0325">Glycoprotein</keyword>
<feature type="region of interest" description="Disordered" evidence="11">
    <location>
        <begin position="481"/>
        <end position="528"/>
    </location>
</feature>
<dbReference type="PANTHER" id="PTHR24543">
    <property type="entry name" value="MULTICOPPER OXIDASE-RELATED"/>
    <property type="match status" value="1"/>
</dbReference>
<keyword evidence="3 12" id="KW-0812">Transmembrane</keyword>
<keyword evidence="9" id="KW-1015">Disulfide bond</keyword>
<keyword evidence="2" id="KW-1003">Cell membrane</keyword>
<dbReference type="SUPFAM" id="SSF49785">
    <property type="entry name" value="Galactose-binding domain-like"/>
    <property type="match status" value="1"/>
</dbReference>
<evidence type="ECO:0000256" key="4">
    <source>
        <dbReference type="ARBA" id="ARBA00022729"/>
    </source>
</evidence>
<name>A0AAV2T8S6_CALDB</name>
<sequence>MEFIGHTARGVRQIIKDPGPLLLPPSAFSASSVYEDRPEYQAHKANLVVFASQEESSGAWCPAKPVQNRLNEWLQIEFDALKIMRILFTEGRGSNPGAYVPAFLIRYQRQNGQRWYDYRMRNGSKLLHASHNSQTIAIQLEPPIVARRFRIYPYSELEPRSMCLRLAVYGNAFDDGVVEYTIPEGDVYRLDPRIHAPLNDTYYDGSWSPHLPAAALSPGNQNSKGSLDSRTYLYGGLGLLMDKQYYEGTLPEPDGNHNVVGWFRRKQATPSGRITMSFTFDQVRNFTRLQIHALNSLNYVALFRRILVQFSMNGKQFDRRSAAIVKDIKRDAKSREARWISIPLDHRIGQFARIILWFDYDWIVISEISFNSELRHLPVLRLVAVDSIQHIRIPLTLCGASIHIGYTELTILAWSLLNFLIVSSFGLKEDFGTDVFEKERACEGFPVPNPQDASFEDVLEPALRISEPDLDELDEDLRFSDEDDSAKPEFAGKGLTPLSGLSQRGVDPPFESGDPAPMSGKRDSEHPAVKSALTVNGETNSDSNTPYIIAIVCCCLGSLAFASLFVFMVYRLRRYRQKRSKKIQKSQIQSAENAKQHQFLLANTQSSLPFQTASVPFTLPSTGNSFQYNQLKPMPAPSFQHDMQQPTVHESDIPFTTVNCPSHTLNGSVLTPQNLANIPISSLFTDQIGSNNYKPFSPTLDPDGLVTIQLIQQTPNVSSGFSSLGGLTLSRRGVQDGSSFSAHPFISVPPGGMFNLALSSATSVDLNRNNASAKLSFCPPPPPDQPLPPLPPPSTSPDCSQLSYQQNFIDRIPDGVFVTGTLSPTAPYAAAFPSQSLQPDGALGLPLDGSMPEYASASLFSGNCSVQHSSSYTNHTGQKSDVDVNKLRINNSETYCVPHQNSVHPPPGGMWIVNDQSSSHLAGLLKQQTSANAATPLSNQSEIPAESLDSSGMYYFANNPHQAVPSEPGGVIVPEKSRTMFLPFSTVQGVTVVSGWKDSSNVSRQPYQMTDKMRGGQNQWNDDNRCKNDGSDWSSQNPTQLPTNSRLPKKDPLSSRSEAKNDQKGKIRKPSILSTKR</sequence>
<dbReference type="InterPro" id="IPR000421">
    <property type="entry name" value="FA58C"/>
</dbReference>
<dbReference type="PROSITE" id="PS50022">
    <property type="entry name" value="FA58C_3"/>
    <property type="match status" value="1"/>
</dbReference>
<evidence type="ECO:0000256" key="3">
    <source>
        <dbReference type="ARBA" id="ARBA00022692"/>
    </source>
</evidence>
<comment type="subcellular location">
    <subcellularLocation>
        <location evidence="1">Cell membrane</location>
        <topology evidence="1">Single-pass type I membrane protein</topology>
    </subcellularLocation>
</comment>